<proteinExistence type="predicted"/>
<dbReference type="InterPro" id="IPR036866">
    <property type="entry name" value="RibonucZ/Hydroxyglut_hydro"/>
</dbReference>
<evidence type="ECO:0000313" key="1">
    <source>
        <dbReference type="EMBL" id="VDN95612.1"/>
    </source>
</evidence>
<name>A0A0N4TZM9_BRUPA</name>
<reference evidence="1 2" key="2">
    <citation type="submission" date="2018-11" db="EMBL/GenBank/DDBJ databases">
        <authorList>
            <consortium name="Pathogen Informatics"/>
        </authorList>
    </citation>
    <scope>NUCLEOTIDE SEQUENCE [LARGE SCALE GENOMIC DNA]</scope>
</reference>
<evidence type="ECO:0000313" key="3">
    <source>
        <dbReference type="WBParaSite" id="BPAG_0001449901-mRNA-1"/>
    </source>
</evidence>
<sequence length="71" mass="8156">MANEKGCYQVKPYRVTKWLSDSAIIELGDSDHDKLEVLHTPGHTPDSLSLWYNAAKRLFIGICFINIMKLY</sequence>
<evidence type="ECO:0000313" key="2">
    <source>
        <dbReference type="Proteomes" id="UP000278627"/>
    </source>
</evidence>
<dbReference type="SUPFAM" id="SSF56281">
    <property type="entry name" value="Metallo-hydrolase/oxidoreductase"/>
    <property type="match status" value="1"/>
</dbReference>
<dbReference type="EMBL" id="UZAD01013660">
    <property type="protein sequence ID" value="VDN95612.1"/>
    <property type="molecule type" value="Genomic_DNA"/>
</dbReference>
<dbReference type="WBParaSite" id="BPAG_0001449901-mRNA-1">
    <property type="protein sequence ID" value="BPAG_0001449901-mRNA-1"/>
    <property type="gene ID" value="BPAG_0001449901"/>
</dbReference>
<keyword evidence="2" id="KW-1185">Reference proteome</keyword>
<reference evidence="3" key="1">
    <citation type="submission" date="2017-02" db="UniProtKB">
        <authorList>
            <consortium name="WormBaseParasite"/>
        </authorList>
    </citation>
    <scope>IDENTIFICATION</scope>
</reference>
<dbReference type="AlphaFoldDB" id="A0A0N4TZM9"/>
<organism evidence="3">
    <name type="scientific">Brugia pahangi</name>
    <name type="common">Filarial nematode worm</name>
    <dbReference type="NCBI Taxonomy" id="6280"/>
    <lineage>
        <taxon>Eukaryota</taxon>
        <taxon>Metazoa</taxon>
        <taxon>Ecdysozoa</taxon>
        <taxon>Nematoda</taxon>
        <taxon>Chromadorea</taxon>
        <taxon>Rhabditida</taxon>
        <taxon>Spirurina</taxon>
        <taxon>Spiruromorpha</taxon>
        <taxon>Filarioidea</taxon>
        <taxon>Onchocercidae</taxon>
        <taxon>Brugia</taxon>
    </lineage>
</organism>
<dbReference type="STRING" id="6280.A0A0N4TZM9"/>
<dbReference type="Gene3D" id="3.60.15.10">
    <property type="entry name" value="Ribonuclease Z/Hydroxyacylglutathione hydrolase-like"/>
    <property type="match status" value="1"/>
</dbReference>
<gene>
    <name evidence="1" type="ORF">BPAG_LOCUS14427</name>
</gene>
<protein>
    <submittedName>
        <fullName evidence="3">Lactamase_B domain-containing protein</fullName>
    </submittedName>
</protein>
<dbReference type="Proteomes" id="UP000278627">
    <property type="component" value="Unassembled WGS sequence"/>
</dbReference>
<accession>A0A0N4TZM9</accession>